<dbReference type="STRING" id="283909.R7UZM7"/>
<sequence>MYRYNFRSQQLIKDRNVQSLFQVMKPKLYVSPWLQCRHRGKINIKKPRPGPIERQVMAAITQPILPEMINDPTLTCSEMQDRLKSSKTVVNEYKKFMVTECRKIFQNNRMVVVLQPKPLTGNESRQLKNDFIKIGMDLSYDYPVKVLKDVVDGTKWSNMSCLFIGNELLAFSQDDCIKQCFQLAKKTSQFDLLACLFDDRLLSYAEVQYYADLPGLPNLHESPPGVSGEEPRLFVAEPSNGRRILINLLINIMN</sequence>
<gene>
    <name evidence="4" type="ORF">CAPTEDRAFT_223105</name>
</gene>
<keyword evidence="6" id="KW-1185">Reference proteome</keyword>
<evidence type="ECO:0000256" key="3">
    <source>
        <dbReference type="ARBA" id="ARBA00035716"/>
    </source>
</evidence>
<dbReference type="EMBL" id="AMQN01005658">
    <property type="status" value="NOT_ANNOTATED_CDS"/>
    <property type="molecule type" value="Genomic_DNA"/>
</dbReference>
<dbReference type="OrthoDB" id="360689at2759"/>
<dbReference type="PANTHER" id="PTHR11560">
    <property type="entry name" value="39S RIBOSOMAL PROTEIN L10, MITOCHONDRIAL"/>
    <property type="match status" value="1"/>
</dbReference>
<dbReference type="EMBL" id="KB296474">
    <property type="protein sequence ID" value="ELU11744.1"/>
    <property type="molecule type" value="Genomic_DNA"/>
</dbReference>
<proteinExistence type="inferred from homology"/>
<dbReference type="InterPro" id="IPR043141">
    <property type="entry name" value="Ribosomal_uL10-like_sf"/>
</dbReference>
<evidence type="ECO:0000313" key="5">
    <source>
        <dbReference type="EnsemblMetazoa" id="CapteP223105"/>
    </source>
</evidence>
<evidence type="ECO:0000313" key="4">
    <source>
        <dbReference type="EMBL" id="ELU11744.1"/>
    </source>
</evidence>
<dbReference type="InterPro" id="IPR047865">
    <property type="entry name" value="Ribosomal_uL10_bac_type"/>
</dbReference>
<dbReference type="Proteomes" id="UP000014760">
    <property type="component" value="Unassembled WGS sequence"/>
</dbReference>
<dbReference type="EnsemblMetazoa" id="CapteT223105">
    <property type="protein sequence ID" value="CapteP223105"/>
    <property type="gene ID" value="CapteG223105"/>
</dbReference>
<evidence type="ECO:0000256" key="2">
    <source>
        <dbReference type="ARBA" id="ARBA00035707"/>
    </source>
</evidence>
<feature type="non-terminal residue" evidence="4">
    <location>
        <position position="254"/>
    </location>
</feature>
<dbReference type="AlphaFoldDB" id="R7UZM7"/>
<accession>R7UZM7</accession>
<dbReference type="FunCoup" id="R7UZM7">
    <property type="interactions" value="725"/>
</dbReference>
<dbReference type="Gene3D" id="3.30.70.1730">
    <property type="match status" value="1"/>
</dbReference>
<protein>
    <recommendedName>
        <fullName evidence="2">Large ribosomal subunit protein uL10m</fullName>
    </recommendedName>
    <alternativeName>
        <fullName evidence="3">39S ribosomal protein L10, mitochondrial</fullName>
    </alternativeName>
</protein>
<dbReference type="HOGENOM" id="CLU_073093_1_0_1"/>
<reference evidence="5" key="3">
    <citation type="submission" date="2015-06" db="UniProtKB">
        <authorList>
            <consortium name="EnsemblMetazoa"/>
        </authorList>
    </citation>
    <scope>IDENTIFICATION</scope>
</reference>
<evidence type="ECO:0000313" key="6">
    <source>
        <dbReference type="Proteomes" id="UP000014760"/>
    </source>
</evidence>
<evidence type="ECO:0000256" key="1">
    <source>
        <dbReference type="ARBA" id="ARBA00008889"/>
    </source>
</evidence>
<dbReference type="SUPFAM" id="SSF160369">
    <property type="entry name" value="Ribosomal protein L10-like"/>
    <property type="match status" value="1"/>
</dbReference>
<organism evidence="4">
    <name type="scientific">Capitella teleta</name>
    <name type="common">Polychaete worm</name>
    <dbReference type="NCBI Taxonomy" id="283909"/>
    <lineage>
        <taxon>Eukaryota</taxon>
        <taxon>Metazoa</taxon>
        <taxon>Spiralia</taxon>
        <taxon>Lophotrochozoa</taxon>
        <taxon>Annelida</taxon>
        <taxon>Polychaeta</taxon>
        <taxon>Sedentaria</taxon>
        <taxon>Scolecida</taxon>
        <taxon>Capitellidae</taxon>
        <taxon>Capitella</taxon>
    </lineage>
</organism>
<reference evidence="4 6" key="2">
    <citation type="journal article" date="2013" name="Nature">
        <title>Insights into bilaterian evolution from three spiralian genomes.</title>
        <authorList>
            <person name="Simakov O."/>
            <person name="Marletaz F."/>
            <person name="Cho S.J."/>
            <person name="Edsinger-Gonzales E."/>
            <person name="Havlak P."/>
            <person name="Hellsten U."/>
            <person name="Kuo D.H."/>
            <person name="Larsson T."/>
            <person name="Lv J."/>
            <person name="Arendt D."/>
            <person name="Savage R."/>
            <person name="Osoegawa K."/>
            <person name="de Jong P."/>
            <person name="Grimwood J."/>
            <person name="Chapman J.A."/>
            <person name="Shapiro H."/>
            <person name="Aerts A."/>
            <person name="Otillar R.P."/>
            <person name="Terry A.Y."/>
            <person name="Boore J.L."/>
            <person name="Grigoriev I.V."/>
            <person name="Lindberg D.R."/>
            <person name="Seaver E.C."/>
            <person name="Weisblat D.A."/>
            <person name="Putnam N.H."/>
            <person name="Rokhsar D.S."/>
        </authorList>
    </citation>
    <scope>NUCLEOTIDE SEQUENCE</scope>
    <source>
        <strain evidence="4 6">I ESC-2004</strain>
    </source>
</reference>
<comment type="similarity">
    <text evidence="1">Belongs to the universal ribosomal protein uL10 family.</text>
</comment>
<name>R7UZM7_CAPTE</name>
<reference evidence="6" key="1">
    <citation type="submission" date="2012-12" db="EMBL/GenBank/DDBJ databases">
        <authorList>
            <person name="Hellsten U."/>
            <person name="Grimwood J."/>
            <person name="Chapman J.A."/>
            <person name="Shapiro H."/>
            <person name="Aerts A."/>
            <person name="Otillar R.P."/>
            <person name="Terry A.Y."/>
            <person name="Boore J.L."/>
            <person name="Simakov O."/>
            <person name="Marletaz F."/>
            <person name="Cho S.-J."/>
            <person name="Edsinger-Gonzales E."/>
            <person name="Havlak P."/>
            <person name="Kuo D.-H."/>
            <person name="Larsson T."/>
            <person name="Lv J."/>
            <person name="Arendt D."/>
            <person name="Savage R."/>
            <person name="Osoegawa K."/>
            <person name="de Jong P."/>
            <person name="Lindberg D.R."/>
            <person name="Seaver E.C."/>
            <person name="Weisblat D.A."/>
            <person name="Putnam N.H."/>
            <person name="Grigoriev I.V."/>
            <person name="Rokhsar D.S."/>
        </authorList>
    </citation>
    <scope>NUCLEOTIDE SEQUENCE</scope>
    <source>
        <strain evidence="6">I ESC-2004</strain>
    </source>
</reference>
<dbReference type="OMA" id="RHRLYKH"/>